<evidence type="ECO:0000256" key="5">
    <source>
        <dbReference type="ARBA" id="ARBA00022692"/>
    </source>
</evidence>
<evidence type="ECO:0000313" key="12">
    <source>
        <dbReference type="Proteomes" id="UP000834106"/>
    </source>
</evidence>
<keyword evidence="12" id="KW-1185">Reference proteome</keyword>
<keyword evidence="10" id="KW-0175">Coiled coil</keyword>
<evidence type="ECO:0000256" key="8">
    <source>
        <dbReference type="ARBA" id="ARBA00022989"/>
    </source>
</evidence>
<evidence type="ECO:0000313" key="11">
    <source>
        <dbReference type="EMBL" id="CAI9781921.1"/>
    </source>
</evidence>
<comment type="similarity">
    <text evidence="4">Belongs to the OST1 family.</text>
</comment>
<comment type="pathway">
    <text evidence="3">Protein modification; protein glycosylation.</text>
</comment>
<evidence type="ECO:0000256" key="1">
    <source>
        <dbReference type="ARBA" id="ARBA00002791"/>
    </source>
</evidence>
<keyword evidence="9" id="KW-0472">Membrane</keyword>
<reference evidence="11" key="1">
    <citation type="submission" date="2023-05" db="EMBL/GenBank/DDBJ databases">
        <authorList>
            <person name="Huff M."/>
        </authorList>
    </citation>
    <scope>NUCLEOTIDE SEQUENCE</scope>
</reference>
<protein>
    <submittedName>
        <fullName evidence="11">Uncharacterized protein</fullName>
    </submittedName>
</protein>
<dbReference type="Proteomes" id="UP000834106">
    <property type="component" value="Chromosome 18"/>
</dbReference>
<sequence length="145" mass="16575">MSHLEQQLEVRRAVTKISHLDLVDRPVIVLEKTNAVPEHNQYFQQFQNIMNRGIVVHNKIKASLRDLSRTRDVQACKAARKAADNSLKDLSKELKPLLSFLQSSPQAVQILSKVEELVAKEKELQEKLMLKHSTVVDCYEKKFGG</sequence>
<evidence type="ECO:0000256" key="7">
    <source>
        <dbReference type="ARBA" id="ARBA00022824"/>
    </source>
</evidence>
<dbReference type="AlphaFoldDB" id="A0AAD2A5R6"/>
<dbReference type="EMBL" id="OU503053">
    <property type="protein sequence ID" value="CAI9781921.1"/>
    <property type="molecule type" value="Genomic_DNA"/>
</dbReference>
<keyword evidence="7" id="KW-0256">Endoplasmic reticulum</keyword>
<keyword evidence="6" id="KW-0732">Signal</keyword>
<feature type="coiled-coil region" evidence="10">
    <location>
        <begin position="73"/>
        <end position="127"/>
    </location>
</feature>
<evidence type="ECO:0000256" key="6">
    <source>
        <dbReference type="ARBA" id="ARBA00022729"/>
    </source>
</evidence>
<evidence type="ECO:0000256" key="10">
    <source>
        <dbReference type="SAM" id="Coils"/>
    </source>
</evidence>
<proteinExistence type="inferred from homology"/>
<dbReference type="PANTHER" id="PTHR21049">
    <property type="entry name" value="RIBOPHORIN I"/>
    <property type="match status" value="1"/>
</dbReference>
<dbReference type="GO" id="GO:0008250">
    <property type="term" value="C:oligosaccharyltransferase complex"/>
    <property type="evidence" value="ECO:0007669"/>
    <property type="project" value="TreeGrafter"/>
</dbReference>
<dbReference type="PANTHER" id="PTHR21049:SF0">
    <property type="entry name" value="DOLICHYL-DIPHOSPHOOLIGOSACCHARIDE--PROTEIN GLYCOSYLTRANSFERASE SUBUNIT 1"/>
    <property type="match status" value="1"/>
</dbReference>
<evidence type="ECO:0000256" key="2">
    <source>
        <dbReference type="ARBA" id="ARBA00004115"/>
    </source>
</evidence>
<name>A0AAD2A5R6_9LAMI</name>
<gene>
    <name evidence="11" type="ORF">FPE_LOCUS29351</name>
</gene>
<comment type="function">
    <text evidence="1">Subunit of the oligosaccharyl transferase (OST) complex that catalyzes the initial transfer of a defined glycan (Glc(3)Man(9)GlcNAc(2) in eukaryotes) from the lipid carrier dolichol-pyrophosphate to an asparagine residue within an Asn-X-Ser/Thr consensus motif in nascent polypeptide chains, the first step in protein N-glycosylation. N-glycosylation occurs cotranslationally and the complex associates with the Sec61 complex at the channel-forming translocon complex that mediates protein translocation across the endoplasmic reticulum (ER). All subunits are required for a maximal enzyme activity.</text>
</comment>
<evidence type="ECO:0000256" key="3">
    <source>
        <dbReference type="ARBA" id="ARBA00004922"/>
    </source>
</evidence>
<keyword evidence="5" id="KW-0812">Transmembrane</keyword>
<organism evidence="11 12">
    <name type="scientific">Fraxinus pennsylvanica</name>
    <dbReference type="NCBI Taxonomy" id="56036"/>
    <lineage>
        <taxon>Eukaryota</taxon>
        <taxon>Viridiplantae</taxon>
        <taxon>Streptophyta</taxon>
        <taxon>Embryophyta</taxon>
        <taxon>Tracheophyta</taxon>
        <taxon>Spermatophyta</taxon>
        <taxon>Magnoliopsida</taxon>
        <taxon>eudicotyledons</taxon>
        <taxon>Gunneridae</taxon>
        <taxon>Pentapetalae</taxon>
        <taxon>asterids</taxon>
        <taxon>lamiids</taxon>
        <taxon>Lamiales</taxon>
        <taxon>Oleaceae</taxon>
        <taxon>Oleeae</taxon>
        <taxon>Fraxinus</taxon>
    </lineage>
</organism>
<dbReference type="InterPro" id="IPR007676">
    <property type="entry name" value="Ribophorin_I"/>
</dbReference>
<comment type="subcellular location">
    <subcellularLocation>
        <location evidence="2">Endoplasmic reticulum membrane</location>
        <topology evidence="2">Single-pass type I membrane protein</topology>
    </subcellularLocation>
</comment>
<dbReference type="GO" id="GO:0018279">
    <property type="term" value="P:protein N-linked glycosylation via asparagine"/>
    <property type="evidence" value="ECO:0007669"/>
    <property type="project" value="TreeGrafter"/>
</dbReference>
<accession>A0AAD2A5R6</accession>
<evidence type="ECO:0000256" key="9">
    <source>
        <dbReference type="ARBA" id="ARBA00023136"/>
    </source>
</evidence>
<evidence type="ECO:0000256" key="4">
    <source>
        <dbReference type="ARBA" id="ARBA00008905"/>
    </source>
</evidence>
<keyword evidence="8" id="KW-1133">Transmembrane helix</keyword>